<evidence type="ECO:0000259" key="20">
    <source>
        <dbReference type="Pfam" id="PF05524"/>
    </source>
</evidence>
<dbReference type="InterPro" id="IPR000121">
    <property type="entry name" value="PEP_util_C"/>
</dbReference>
<dbReference type="InterPro" id="IPR015813">
    <property type="entry name" value="Pyrv/PenolPyrv_kinase-like_dom"/>
</dbReference>
<evidence type="ECO:0000313" key="22">
    <source>
        <dbReference type="Proteomes" id="UP001519308"/>
    </source>
</evidence>
<evidence type="ECO:0000256" key="10">
    <source>
        <dbReference type="ARBA" id="ARBA00022597"/>
    </source>
</evidence>
<keyword evidence="14 17" id="KW-0418">Kinase</keyword>
<dbReference type="RefSeq" id="WP_209649777.1">
    <property type="nucleotide sequence ID" value="NZ_JAGGLL010000026.1"/>
</dbReference>
<dbReference type="EC" id="2.7.3.9" evidence="6 17"/>
<feature type="domain" description="PEP-utilising enzyme mobile" evidence="18">
    <location>
        <begin position="151"/>
        <end position="223"/>
    </location>
</feature>
<comment type="function">
    <text evidence="3 17">General (non sugar-specific) component of the phosphoenolpyruvate-dependent sugar phosphotransferase system (sugar PTS). This major carbohydrate active-transport system catalyzes the phosphorylation of incoming sugar substrates concomitantly with their translocation across the cell membrane. Enzyme I transfers the phosphoryl group from phosphoenolpyruvate (PEP) to the phosphoryl carrier protein (HPr).</text>
</comment>
<protein>
    <recommendedName>
        <fullName evidence="7 17">Phosphoenolpyruvate-protein phosphotransferase</fullName>
        <ecNumber evidence="6 17">2.7.3.9</ecNumber>
    </recommendedName>
    <alternativeName>
        <fullName evidence="16 17">Phosphotransferase system, enzyme I</fullName>
    </alternativeName>
</protein>
<dbReference type="InterPro" id="IPR006318">
    <property type="entry name" value="PTS_EI-like"/>
</dbReference>
<dbReference type="EMBL" id="JAGGLL010000026">
    <property type="protein sequence ID" value="MBP2023295.1"/>
    <property type="molecule type" value="Genomic_DNA"/>
</dbReference>
<organism evidence="21 22">
    <name type="scientific">Clostridium punense</name>
    <dbReference type="NCBI Taxonomy" id="1054297"/>
    <lineage>
        <taxon>Bacteria</taxon>
        <taxon>Bacillati</taxon>
        <taxon>Bacillota</taxon>
        <taxon>Clostridia</taxon>
        <taxon>Eubacteriales</taxon>
        <taxon>Clostridiaceae</taxon>
        <taxon>Clostridium</taxon>
    </lineage>
</organism>
<dbReference type="Gene3D" id="3.20.20.60">
    <property type="entry name" value="Phosphoenolpyruvate-binding domains"/>
    <property type="match status" value="1"/>
</dbReference>
<evidence type="ECO:0000256" key="3">
    <source>
        <dbReference type="ARBA" id="ARBA00002728"/>
    </source>
</evidence>
<sequence>MIKGIGASGGIAIGKAFIVSEHALKVEKKRIEDKAFEIERFRRCVKKAEEEIKNIIEVASKTLGAEETEIFEAHLLILQDPEFLGTVEMKINSEGVNSEFALEETITMFVSVFEDMGIEYMMERAGDVKDVGGRLMNLLLGVKTLAVGDIKDQSIIVKKDLTPSDTAQLNKEKVLGFVTGIGGRTSHSAIMARTLGIPAVVGLGTYMEEIKQGDLIILNGDDGEIIINPQEETLLKFKNFQQSQQEEKNQLMALVNEPAITLDGKGIELAGNIGSPEDARLALMQGAQGIGLFRTEFLYMDKDKLPSEEEQFNSYKEVLENMRGKGVIIRTLDIGGDKKLNYLPLTEELNPFLGCRALRLCLKEKHIFKTQLRALLRASVYGNLKIMFPMVSGVEEIVEVKKLLREVKQELSQQGIGYRESIEIGIMIEIPSAAIISDLLAKEVDFFSIGTNDLIQYTIAVDRMNEDVSYLYNPLHPAILRLVKLVINNAHKEGKWVGICGEMASDLRAVQILIGMGIDELSMSAGSIPKVKDLIRNSNYEHCKIIVEKVLNLSSPEEIEECLKKQK</sequence>
<evidence type="ECO:0000256" key="5">
    <source>
        <dbReference type="ARBA" id="ARBA00007837"/>
    </source>
</evidence>
<evidence type="ECO:0000256" key="12">
    <source>
        <dbReference type="ARBA" id="ARBA00022683"/>
    </source>
</evidence>
<dbReference type="Proteomes" id="UP001519308">
    <property type="component" value="Unassembled WGS sequence"/>
</dbReference>
<evidence type="ECO:0000256" key="8">
    <source>
        <dbReference type="ARBA" id="ARBA00022448"/>
    </source>
</evidence>
<evidence type="ECO:0000256" key="17">
    <source>
        <dbReference type="PIRNR" id="PIRNR000732"/>
    </source>
</evidence>
<dbReference type="Pfam" id="PF02896">
    <property type="entry name" value="PEP-utilizers_C"/>
    <property type="match status" value="1"/>
</dbReference>
<dbReference type="InterPro" id="IPR008731">
    <property type="entry name" value="PTS_EIN"/>
</dbReference>
<evidence type="ECO:0000313" key="21">
    <source>
        <dbReference type="EMBL" id="MBP2023295.1"/>
    </source>
</evidence>
<keyword evidence="13 17" id="KW-0479">Metal-binding</keyword>
<dbReference type="InterPro" id="IPR050499">
    <property type="entry name" value="PEP-utilizing_PTS_enzyme"/>
</dbReference>
<evidence type="ECO:0000256" key="14">
    <source>
        <dbReference type="ARBA" id="ARBA00022777"/>
    </source>
</evidence>
<comment type="cofactor">
    <cofactor evidence="2 17">
        <name>Mg(2+)</name>
        <dbReference type="ChEBI" id="CHEBI:18420"/>
    </cofactor>
</comment>
<dbReference type="Pfam" id="PF05524">
    <property type="entry name" value="PEP-utilisers_N"/>
    <property type="match status" value="1"/>
</dbReference>
<gene>
    <name evidence="21" type="ORF">J2Z44_003132</name>
</gene>
<keyword evidence="15 17" id="KW-0460">Magnesium</keyword>
<dbReference type="InterPro" id="IPR036618">
    <property type="entry name" value="PtsI_HPr-bd_sf"/>
</dbReference>
<keyword evidence="8 17" id="KW-0813">Transport</keyword>
<comment type="catalytic activity">
    <reaction evidence="1 17">
        <text>L-histidyl-[protein] + phosphoenolpyruvate = N(pros)-phospho-L-histidyl-[protein] + pyruvate</text>
        <dbReference type="Rhea" id="RHEA:23880"/>
        <dbReference type="Rhea" id="RHEA-COMP:9745"/>
        <dbReference type="Rhea" id="RHEA-COMP:9746"/>
        <dbReference type="ChEBI" id="CHEBI:15361"/>
        <dbReference type="ChEBI" id="CHEBI:29979"/>
        <dbReference type="ChEBI" id="CHEBI:58702"/>
        <dbReference type="ChEBI" id="CHEBI:64837"/>
        <dbReference type="EC" id="2.7.3.9"/>
    </reaction>
</comment>
<feature type="domain" description="Phosphotransferase system enzyme I N-terminal" evidence="20">
    <location>
        <begin position="3"/>
        <end position="124"/>
    </location>
</feature>
<keyword evidence="10 17" id="KW-0762">Sugar transport</keyword>
<evidence type="ECO:0000256" key="7">
    <source>
        <dbReference type="ARBA" id="ARBA00016544"/>
    </source>
</evidence>
<feature type="domain" description="PEP-utilising enzyme C-terminal" evidence="19">
    <location>
        <begin position="250"/>
        <end position="539"/>
    </location>
</feature>
<dbReference type="Gene3D" id="3.50.30.10">
    <property type="entry name" value="Phosphohistidine domain"/>
    <property type="match status" value="1"/>
</dbReference>
<evidence type="ECO:0000259" key="19">
    <source>
        <dbReference type="Pfam" id="PF02896"/>
    </source>
</evidence>
<evidence type="ECO:0000256" key="13">
    <source>
        <dbReference type="ARBA" id="ARBA00022723"/>
    </source>
</evidence>
<dbReference type="InterPro" id="IPR036637">
    <property type="entry name" value="Phosphohistidine_dom_sf"/>
</dbReference>
<dbReference type="PRINTS" id="PR01736">
    <property type="entry name" value="PHPHTRNFRASE"/>
</dbReference>
<evidence type="ECO:0000259" key="18">
    <source>
        <dbReference type="Pfam" id="PF00391"/>
    </source>
</evidence>
<dbReference type="PROSITE" id="PS00742">
    <property type="entry name" value="PEP_ENZYMES_2"/>
    <property type="match status" value="1"/>
</dbReference>
<dbReference type="InterPro" id="IPR024692">
    <property type="entry name" value="PTS_EI"/>
</dbReference>
<dbReference type="InterPro" id="IPR023151">
    <property type="entry name" value="PEP_util_CS"/>
</dbReference>
<dbReference type="Pfam" id="PF00391">
    <property type="entry name" value="PEP-utilizers"/>
    <property type="match status" value="1"/>
</dbReference>
<evidence type="ECO:0000256" key="1">
    <source>
        <dbReference type="ARBA" id="ARBA00000683"/>
    </source>
</evidence>
<dbReference type="Gene3D" id="1.10.274.10">
    <property type="entry name" value="PtsI, HPr-binding domain"/>
    <property type="match status" value="1"/>
</dbReference>
<evidence type="ECO:0000256" key="9">
    <source>
        <dbReference type="ARBA" id="ARBA00022490"/>
    </source>
</evidence>
<evidence type="ECO:0000256" key="16">
    <source>
        <dbReference type="ARBA" id="ARBA00033235"/>
    </source>
</evidence>
<dbReference type="PANTHER" id="PTHR46244">
    <property type="entry name" value="PHOSPHOENOLPYRUVATE-PROTEIN PHOSPHOTRANSFERASE"/>
    <property type="match status" value="1"/>
</dbReference>
<evidence type="ECO:0000256" key="15">
    <source>
        <dbReference type="ARBA" id="ARBA00022842"/>
    </source>
</evidence>
<keyword evidence="11 17" id="KW-0808">Transferase</keyword>
<proteinExistence type="inferred from homology"/>
<keyword evidence="22" id="KW-1185">Reference proteome</keyword>
<dbReference type="PROSITE" id="PS00370">
    <property type="entry name" value="PEP_ENZYMES_PHOS_SITE"/>
    <property type="match status" value="1"/>
</dbReference>
<dbReference type="PIRSF" id="PIRSF000732">
    <property type="entry name" value="PTS_enzyme_I"/>
    <property type="match status" value="1"/>
</dbReference>
<dbReference type="SUPFAM" id="SSF51621">
    <property type="entry name" value="Phosphoenolpyruvate/pyruvate domain"/>
    <property type="match status" value="1"/>
</dbReference>
<dbReference type="InterPro" id="IPR018274">
    <property type="entry name" value="PEP_util_AS"/>
</dbReference>
<name>A0ABS4K7M1_9CLOT</name>
<accession>A0ABS4K7M1</accession>
<dbReference type="NCBIfam" id="TIGR01417">
    <property type="entry name" value="PTS_I_fam"/>
    <property type="match status" value="1"/>
</dbReference>
<comment type="caution">
    <text evidence="21">The sequence shown here is derived from an EMBL/GenBank/DDBJ whole genome shotgun (WGS) entry which is preliminary data.</text>
</comment>
<comment type="subcellular location">
    <subcellularLocation>
        <location evidence="4 17">Cytoplasm</location>
    </subcellularLocation>
</comment>
<dbReference type="PANTHER" id="PTHR46244:SF3">
    <property type="entry name" value="PHOSPHOENOLPYRUVATE-PROTEIN PHOSPHOTRANSFERASE"/>
    <property type="match status" value="1"/>
</dbReference>
<evidence type="ECO:0000256" key="2">
    <source>
        <dbReference type="ARBA" id="ARBA00001946"/>
    </source>
</evidence>
<reference evidence="21 22" key="1">
    <citation type="submission" date="2021-03" db="EMBL/GenBank/DDBJ databases">
        <title>Genomic Encyclopedia of Type Strains, Phase IV (KMG-IV): sequencing the most valuable type-strain genomes for metagenomic binning, comparative biology and taxonomic classification.</title>
        <authorList>
            <person name="Goeker M."/>
        </authorList>
    </citation>
    <scope>NUCLEOTIDE SEQUENCE [LARGE SCALE GENOMIC DNA]</scope>
    <source>
        <strain evidence="21 22">DSM 28650</strain>
    </source>
</reference>
<dbReference type="InterPro" id="IPR040442">
    <property type="entry name" value="Pyrv_kinase-like_dom_sf"/>
</dbReference>
<comment type="similarity">
    <text evidence="5 17">Belongs to the PEP-utilizing enzyme family.</text>
</comment>
<evidence type="ECO:0000256" key="11">
    <source>
        <dbReference type="ARBA" id="ARBA00022679"/>
    </source>
</evidence>
<evidence type="ECO:0000256" key="6">
    <source>
        <dbReference type="ARBA" id="ARBA00012232"/>
    </source>
</evidence>
<keyword evidence="12 17" id="KW-0598">Phosphotransferase system</keyword>
<keyword evidence="9 17" id="KW-0963">Cytoplasm</keyword>
<dbReference type="SUPFAM" id="SSF47831">
    <property type="entry name" value="Enzyme I of the PEP:sugar phosphotransferase system HPr-binding (sub)domain"/>
    <property type="match status" value="1"/>
</dbReference>
<dbReference type="InterPro" id="IPR008279">
    <property type="entry name" value="PEP-util_enz_mobile_dom"/>
</dbReference>
<evidence type="ECO:0000256" key="4">
    <source>
        <dbReference type="ARBA" id="ARBA00004496"/>
    </source>
</evidence>
<dbReference type="GO" id="GO:0008965">
    <property type="term" value="F:phosphoenolpyruvate-protein phosphotransferase activity"/>
    <property type="evidence" value="ECO:0007669"/>
    <property type="project" value="UniProtKB-EC"/>
</dbReference>
<dbReference type="SUPFAM" id="SSF52009">
    <property type="entry name" value="Phosphohistidine domain"/>
    <property type="match status" value="1"/>
</dbReference>